<dbReference type="GO" id="GO:0005886">
    <property type="term" value="C:plasma membrane"/>
    <property type="evidence" value="ECO:0007669"/>
    <property type="project" value="TreeGrafter"/>
</dbReference>
<keyword evidence="3" id="KW-0633">Potassium transport</keyword>
<feature type="region of interest" description="Disordered" evidence="9">
    <location>
        <begin position="279"/>
        <end position="307"/>
    </location>
</feature>
<keyword evidence="4 10" id="KW-0812">Transmembrane</keyword>
<evidence type="ECO:0000313" key="12">
    <source>
        <dbReference type="Proteomes" id="UP000289152"/>
    </source>
</evidence>
<dbReference type="EMBL" id="SDIL01000006">
    <property type="protein sequence ID" value="RXK41787.1"/>
    <property type="molecule type" value="Genomic_DNA"/>
</dbReference>
<feature type="transmembrane region" description="Helical" evidence="10">
    <location>
        <begin position="56"/>
        <end position="76"/>
    </location>
</feature>
<sequence length="1048" mass="117146">MNRLPERVQIPSWTSRFRTLCYNSLNFYRVHLLAFTIIPLFFSGIMYGINTEYHIAYIDCLFCCMSAMTVTGLATIDLSTLSAMQQVILFWQMIIGSLTFVSIIMISVRQHFFRAKFRHVIQERQGRMFTLPQTFSFMTTGPRNIKHKLSTVLGASKDQPTSNGHAGGKHDSLHSFTEMDTVEPSLRKPNQKGKQKGFKKDIRKEMIKRVEGGGVGLINPMGWYDATGGEKPVDRRLNELQLSRGDTPSGSGRNSPSISDLPQGDIAFAEMGGHRSTTFAESPAEIDPNEPNDTSHSKTPYAGKVLSDDAFPRSRTIAFDQGAEGHDFEDHDAALTTAREGSYFPRTITNRSGDGQFPRTTTSSHFPRTYSIRPTSSRRAETRLRGFGGFPTPFQLLRDGFRKAFPDTSRTLTQSVTMPRVNTLAGRGSVYGDGGAKEVPYISFSATVGRNSHFTGLTQEQLDELGGVEYRALRVLFWIVVSYFVFVQLAAFVIITPYMSAGGRYDADFRNQPRAVSIPWWALFQSVSAFSNTGMSLVDLSLIPFQRAYLMIFGEYFFSPASLPLSFSPSFTRGLYKLVPVDSRIRESLKFLLDHPRRCFVYLFPSTQTWVLAIVMLVLTLIDWVSFLVLDLGTPTIASIPVGTRVVAGLIQSAAVRAAGFGIVSLSLLAPAVKVLYVIMMYVSVYPIALSVRATNVYEEQSLGLFKDDEGDDLEMKEEGAQAVAKYVGWHARRQLAFDIWWLGFALWVVCIIERGNLDKTENARWFNIFAVIFELVSAYGTVGLSLGVPYDNYSLCGSFRTLSKLVVIAVMLRGRHRGLPVAIDRAVMLPKDFTEQDEIAFEQERSRRLSRRTSSILPDPNSFPSNPNGFSTTRNHVRRGSRGSFTSEPIRNPSDPFILGPKTSVSMPVPHKQSSQTQFLQGQVSQPQTPLQSSPLVMNTESPLSRSPSRRGSGEKDVHSASRRGSVDTNIHPLRWESAERENLSTSRRGSADKDNSGNGNNEEKDENNFEKERGRINGMERDRLRSTMLTPVHEGQSDMSREPTQV</sequence>
<organism evidence="11 12">
    <name type="scientific">Tremella mesenterica</name>
    <name type="common">Jelly fungus</name>
    <dbReference type="NCBI Taxonomy" id="5217"/>
    <lineage>
        <taxon>Eukaryota</taxon>
        <taxon>Fungi</taxon>
        <taxon>Dikarya</taxon>
        <taxon>Basidiomycota</taxon>
        <taxon>Agaricomycotina</taxon>
        <taxon>Tremellomycetes</taxon>
        <taxon>Tremellales</taxon>
        <taxon>Tremellaceae</taxon>
        <taxon>Tremella</taxon>
    </lineage>
</organism>
<evidence type="ECO:0000256" key="5">
    <source>
        <dbReference type="ARBA" id="ARBA00022958"/>
    </source>
</evidence>
<dbReference type="GO" id="GO:0030007">
    <property type="term" value="P:intracellular potassium ion homeostasis"/>
    <property type="evidence" value="ECO:0007669"/>
    <property type="project" value="TreeGrafter"/>
</dbReference>
<proteinExistence type="predicted"/>
<dbReference type="FunCoup" id="A0A4V1M4W5">
    <property type="interactions" value="44"/>
</dbReference>
<name>A0A4V1M4W5_TREME</name>
<feature type="compositionally biased region" description="Polar residues" evidence="9">
    <location>
        <begin position="913"/>
        <end position="942"/>
    </location>
</feature>
<feature type="transmembrane region" description="Helical" evidence="10">
    <location>
        <begin position="610"/>
        <end position="633"/>
    </location>
</feature>
<dbReference type="PANTHER" id="PTHR31064:SF30">
    <property type="entry name" value="HIGH-AFFINITY POTASSIUM TRANSPORT PROTEIN-RELATED"/>
    <property type="match status" value="1"/>
</dbReference>
<evidence type="ECO:0008006" key="13">
    <source>
        <dbReference type="Google" id="ProtNLM"/>
    </source>
</evidence>
<evidence type="ECO:0000256" key="2">
    <source>
        <dbReference type="ARBA" id="ARBA00022448"/>
    </source>
</evidence>
<feature type="compositionally biased region" description="Polar residues" evidence="9">
    <location>
        <begin position="863"/>
        <end position="875"/>
    </location>
</feature>
<dbReference type="Pfam" id="PF02386">
    <property type="entry name" value="TrkH"/>
    <property type="match status" value="1"/>
</dbReference>
<protein>
    <recommendedName>
        <fullName evidence="13">Potassium transport protein</fullName>
    </recommendedName>
</protein>
<feature type="transmembrane region" description="Helical" evidence="10">
    <location>
        <begin position="766"/>
        <end position="787"/>
    </location>
</feature>
<dbReference type="OrthoDB" id="9999863at2759"/>
<reference evidence="11 12" key="1">
    <citation type="submission" date="2016-06" db="EMBL/GenBank/DDBJ databases">
        <title>Evolution of pathogenesis and genome organization in the Tremellales.</title>
        <authorList>
            <person name="Cuomo C."/>
            <person name="Litvintseva A."/>
            <person name="Heitman J."/>
            <person name="Chen Y."/>
            <person name="Sun S."/>
            <person name="Springer D."/>
            <person name="Dromer F."/>
            <person name="Young S."/>
            <person name="Zeng Q."/>
            <person name="Chapman S."/>
            <person name="Gujja S."/>
            <person name="Saif S."/>
            <person name="Birren B."/>
        </authorList>
    </citation>
    <scope>NUCLEOTIDE SEQUENCE [LARGE SCALE GENOMIC DNA]</scope>
    <source>
        <strain evidence="11 12">ATCC 28783</strain>
    </source>
</reference>
<dbReference type="VEuPathDB" id="FungiDB:TREMEDRAFT_11871"/>
<feature type="transmembrane region" description="Helical" evidence="10">
    <location>
        <begin position="736"/>
        <end position="754"/>
    </location>
</feature>
<dbReference type="GO" id="GO:0140107">
    <property type="term" value="F:high-affinity potassium ion transmembrane transporter activity"/>
    <property type="evidence" value="ECO:0007669"/>
    <property type="project" value="TreeGrafter"/>
</dbReference>
<evidence type="ECO:0000256" key="7">
    <source>
        <dbReference type="ARBA" id="ARBA00023065"/>
    </source>
</evidence>
<keyword evidence="8 10" id="KW-0472">Membrane</keyword>
<keyword evidence="12" id="KW-1185">Reference proteome</keyword>
<dbReference type="InParanoid" id="A0A4V1M4W5"/>
<dbReference type="Proteomes" id="UP000289152">
    <property type="component" value="Unassembled WGS sequence"/>
</dbReference>
<feature type="transmembrane region" description="Helical" evidence="10">
    <location>
        <begin position="27"/>
        <end position="49"/>
    </location>
</feature>
<evidence type="ECO:0000313" key="11">
    <source>
        <dbReference type="EMBL" id="RXK41787.1"/>
    </source>
</evidence>
<feature type="transmembrane region" description="Helical" evidence="10">
    <location>
        <begin position="654"/>
        <end position="683"/>
    </location>
</feature>
<comment type="subcellular location">
    <subcellularLocation>
        <location evidence="1">Membrane</location>
        <topology evidence="1">Multi-pass membrane protein</topology>
    </subcellularLocation>
</comment>
<feature type="compositionally biased region" description="Polar residues" evidence="9">
    <location>
        <begin position="347"/>
        <end position="375"/>
    </location>
</feature>
<evidence type="ECO:0000256" key="8">
    <source>
        <dbReference type="ARBA" id="ARBA00023136"/>
    </source>
</evidence>
<feature type="compositionally biased region" description="Low complexity" evidence="9">
    <location>
        <begin position="943"/>
        <end position="952"/>
    </location>
</feature>
<dbReference type="InterPro" id="IPR004773">
    <property type="entry name" value="K/Na_transp_Trk1/HKT1"/>
</dbReference>
<feature type="region of interest" description="Disordered" evidence="9">
    <location>
        <begin position="845"/>
        <end position="1048"/>
    </location>
</feature>
<feature type="compositionally biased region" description="Basic and acidic residues" evidence="9">
    <location>
        <begin position="975"/>
        <end position="984"/>
    </location>
</feature>
<feature type="compositionally biased region" description="Basic and acidic residues" evidence="9">
    <location>
        <begin position="1037"/>
        <end position="1048"/>
    </location>
</feature>
<evidence type="ECO:0000256" key="3">
    <source>
        <dbReference type="ARBA" id="ARBA00022538"/>
    </source>
</evidence>
<feature type="transmembrane region" description="Helical" evidence="10">
    <location>
        <begin position="475"/>
        <end position="498"/>
    </location>
</feature>
<gene>
    <name evidence="11" type="ORF">M231_01022</name>
</gene>
<dbReference type="InterPro" id="IPR051143">
    <property type="entry name" value="TrkH_K-transport"/>
</dbReference>
<feature type="transmembrane region" description="Helical" evidence="10">
    <location>
        <begin position="88"/>
        <end position="108"/>
    </location>
</feature>
<evidence type="ECO:0000256" key="10">
    <source>
        <dbReference type="SAM" id="Phobius"/>
    </source>
</evidence>
<dbReference type="PANTHER" id="PTHR31064">
    <property type="entry name" value="POTASSIUM TRANSPORT PROTEIN DDB_G0292412-RELATED"/>
    <property type="match status" value="1"/>
</dbReference>
<dbReference type="InterPro" id="IPR003445">
    <property type="entry name" value="Cat_transpt"/>
</dbReference>
<keyword evidence="2" id="KW-0813">Transport</keyword>
<evidence type="ECO:0000256" key="9">
    <source>
        <dbReference type="SAM" id="MobiDB-lite"/>
    </source>
</evidence>
<evidence type="ECO:0000256" key="6">
    <source>
        <dbReference type="ARBA" id="ARBA00022989"/>
    </source>
</evidence>
<evidence type="ECO:0000256" key="1">
    <source>
        <dbReference type="ARBA" id="ARBA00004141"/>
    </source>
</evidence>
<dbReference type="STRING" id="5217.A0A4V1M4W5"/>
<comment type="caution">
    <text evidence="11">The sequence shown here is derived from an EMBL/GenBank/DDBJ whole genome shotgun (WGS) entry which is preliminary data.</text>
</comment>
<dbReference type="AlphaFoldDB" id="A0A4V1M4W5"/>
<keyword evidence="7" id="KW-0406">Ion transport</keyword>
<feature type="compositionally biased region" description="Polar residues" evidence="9">
    <location>
        <begin position="242"/>
        <end position="260"/>
    </location>
</feature>
<keyword evidence="6 10" id="KW-1133">Transmembrane helix</keyword>
<accession>A0A4V1M4W5</accession>
<feature type="region of interest" description="Disordered" evidence="9">
    <location>
        <begin position="345"/>
        <end position="375"/>
    </location>
</feature>
<feature type="compositionally biased region" description="Basic and acidic residues" evidence="9">
    <location>
        <begin position="1008"/>
        <end position="1027"/>
    </location>
</feature>
<dbReference type="NCBIfam" id="TIGR00934">
    <property type="entry name" value="2a38euk"/>
    <property type="match status" value="1"/>
</dbReference>
<feature type="region of interest" description="Disordered" evidence="9">
    <location>
        <begin position="242"/>
        <end position="264"/>
    </location>
</feature>
<keyword evidence="5" id="KW-0630">Potassium</keyword>
<evidence type="ECO:0000256" key="4">
    <source>
        <dbReference type="ARBA" id="ARBA00022692"/>
    </source>
</evidence>
<dbReference type="GO" id="GO:1990573">
    <property type="term" value="P:potassium ion import across plasma membrane"/>
    <property type="evidence" value="ECO:0007669"/>
    <property type="project" value="TreeGrafter"/>
</dbReference>